<keyword evidence="2" id="KW-0472">Membrane</keyword>
<feature type="transmembrane region" description="Helical" evidence="2">
    <location>
        <begin position="48"/>
        <end position="67"/>
    </location>
</feature>
<keyword evidence="2" id="KW-0812">Transmembrane</keyword>
<dbReference type="Proteomes" id="UP001055057">
    <property type="component" value="Unassembled WGS sequence"/>
</dbReference>
<protein>
    <recommendedName>
        <fullName evidence="5">Flp family type IVb pilin</fullName>
    </recommendedName>
</protein>
<organism evidence="3 4">
    <name type="scientific">Methylobacterium trifolii</name>
    <dbReference type="NCBI Taxonomy" id="1003092"/>
    <lineage>
        <taxon>Bacteria</taxon>
        <taxon>Pseudomonadati</taxon>
        <taxon>Pseudomonadota</taxon>
        <taxon>Alphaproteobacteria</taxon>
        <taxon>Hyphomicrobiales</taxon>
        <taxon>Methylobacteriaceae</taxon>
        <taxon>Methylobacterium</taxon>
    </lineage>
</organism>
<dbReference type="EMBL" id="BPRB01000174">
    <property type="protein sequence ID" value="GJE60944.1"/>
    <property type="molecule type" value="Genomic_DNA"/>
</dbReference>
<comment type="caution">
    <text evidence="3">The sequence shown here is derived from an EMBL/GenBank/DDBJ whole genome shotgun (WGS) entry which is preliminary data.</text>
</comment>
<sequence length="85" mass="9071">MGKPIIGEEGPAVQDDSDRHRDPACPCRDASRFGRFLRDARGGTAMEYAMIGALIFAVAAGSIRLYGSKVNDVYARIGNAAAQIN</sequence>
<feature type="compositionally biased region" description="Basic and acidic residues" evidence="1">
    <location>
        <begin position="16"/>
        <end position="25"/>
    </location>
</feature>
<evidence type="ECO:0008006" key="5">
    <source>
        <dbReference type="Google" id="ProtNLM"/>
    </source>
</evidence>
<evidence type="ECO:0000256" key="1">
    <source>
        <dbReference type="SAM" id="MobiDB-lite"/>
    </source>
</evidence>
<evidence type="ECO:0000313" key="3">
    <source>
        <dbReference type="EMBL" id="GJE60944.1"/>
    </source>
</evidence>
<reference evidence="3" key="2">
    <citation type="submission" date="2021-08" db="EMBL/GenBank/DDBJ databases">
        <authorList>
            <person name="Tani A."/>
            <person name="Ola A."/>
            <person name="Ogura Y."/>
            <person name="Katsura K."/>
            <person name="Hayashi T."/>
        </authorList>
    </citation>
    <scope>NUCLEOTIDE SEQUENCE</scope>
    <source>
        <strain evidence="3">DSM 23632</strain>
    </source>
</reference>
<reference evidence="3" key="1">
    <citation type="journal article" date="2021" name="Front. Microbiol.">
        <title>Comprehensive Comparative Genomics and Phenotyping of Methylobacterium Species.</title>
        <authorList>
            <person name="Alessa O."/>
            <person name="Ogura Y."/>
            <person name="Fujitani Y."/>
            <person name="Takami H."/>
            <person name="Hayashi T."/>
            <person name="Sahin N."/>
            <person name="Tani A."/>
        </authorList>
    </citation>
    <scope>NUCLEOTIDE SEQUENCE</scope>
    <source>
        <strain evidence="3">DSM 23632</strain>
    </source>
</reference>
<keyword evidence="2" id="KW-1133">Transmembrane helix</keyword>
<proteinExistence type="predicted"/>
<evidence type="ECO:0000256" key="2">
    <source>
        <dbReference type="SAM" id="Phobius"/>
    </source>
</evidence>
<gene>
    <name evidence="3" type="ORF">MPOCJGCO_3063</name>
</gene>
<accession>A0ABQ4U0F1</accession>
<name>A0ABQ4U0F1_9HYPH</name>
<feature type="region of interest" description="Disordered" evidence="1">
    <location>
        <begin position="1"/>
        <end position="25"/>
    </location>
</feature>
<keyword evidence="4" id="KW-1185">Reference proteome</keyword>
<evidence type="ECO:0000313" key="4">
    <source>
        <dbReference type="Proteomes" id="UP001055057"/>
    </source>
</evidence>